<dbReference type="PANTHER" id="PTHR21310">
    <property type="entry name" value="AMINOGLYCOSIDE PHOSPHOTRANSFERASE-RELATED-RELATED"/>
    <property type="match status" value="1"/>
</dbReference>
<proteinExistence type="predicted"/>
<evidence type="ECO:0000313" key="2">
    <source>
        <dbReference type="EMBL" id="PGH09379.1"/>
    </source>
</evidence>
<dbReference type="InterPro" id="IPR051678">
    <property type="entry name" value="AGP_Transferase"/>
</dbReference>
<dbReference type="Pfam" id="PF01636">
    <property type="entry name" value="APH"/>
    <property type="match status" value="1"/>
</dbReference>
<organism evidence="2 3">
    <name type="scientific">Helicocarpus griseus UAMH5409</name>
    <dbReference type="NCBI Taxonomy" id="1447875"/>
    <lineage>
        <taxon>Eukaryota</taxon>
        <taxon>Fungi</taxon>
        <taxon>Dikarya</taxon>
        <taxon>Ascomycota</taxon>
        <taxon>Pezizomycotina</taxon>
        <taxon>Eurotiomycetes</taxon>
        <taxon>Eurotiomycetidae</taxon>
        <taxon>Onygenales</taxon>
        <taxon>Ajellomycetaceae</taxon>
        <taxon>Helicocarpus</taxon>
    </lineage>
</organism>
<evidence type="ECO:0000313" key="3">
    <source>
        <dbReference type="Proteomes" id="UP000223968"/>
    </source>
</evidence>
<reference evidence="2 3" key="1">
    <citation type="submission" date="2017-10" db="EMBL/GenBank/DDBJ databases">
        <title>Comparative genomics in systemic dimorphic fungi from Ajellomycetaceae.</title>
        <authorList>
            <person name="Munoz J.F."/>
            <person name="Mcewen J.G."/>
            <person name="Clay O.K."/>
            <person name="Cuomo C.A."/>
        </authorList>
    </citation>
    <scope>NUCLEOTIDE SEQUENCE [LARGE SCALE GENOMIC DNA]</scope>
    <source>
        <strain evidence="2 3">UAMH5409</strain>
    </source>
</reference>
<protein>
    <recommendedName>
        <fullName evidence="1">Aminoglycoside phosphotransferase domain-containing protein</fullName>
    </recommendedName>
</protein>
<dbReference type="SUPFAM" id="SSF56112">
    <property type="entry name" value="Protein kinase-like (PK-like)"/>
    <property type="match status" value="1"/>
</dbReference>
<dbReference type="AlphaFoldDB" id="A0A2B7XKB7"/>
<dbReference type="PANTHER" id="PTHR21310:SF39">
    <property type="entry name" value="AMINOGLYCOSIDE PHOSPHOTRANSFERASE DOMAIN-CONTAINING PROTEIN"/>
    <property type="match status" value="1"/>
</dbReference>
<accession>A0A2B7XKB7</accession>
<dbReference type="InterPro" id="IPR011009">
    <property type="entry name" value="Kinase-like_dom_sf"/>
</dbReference>
<sequence>MSSSFVDALLLSYKDADLSASLVSKAYRAELISDTLQAMELARGLGIRVPTVKRIVHSKDIVYLIMNRIDGMSLNEARSKLGWIQSIRLAVELRGYIHALRSLTSSTAGSLATGKCRSFWLDDIYRLPQKSTPADLSSFLLFWTNFTTPRAARRNAADPLPANSNNAPSTTGPFVFTHHDLAPRNILLDTSGRHLWLVDWDIAGYYPRYFEYAAIHNFIAEGWSWFTRARWMVFTWIAAGRWEKERRVVEQIRSKFTRFGAGRRFYLLKHGGPSGRSVVD</sequence>
<evidence type="ECO:0000259" key="1">
    <source>
        <dbReference type="Pfam" id="PF01636"/>
    </source>
</evidence>
<feature type="domain" description="Aminoglycoside phosphotransferase" evidence="1">
    <location>
        <begin position="23"/>
        <end position="220"/>
    </location>
</feature>
<dbReference type="Gene3D" id="3.90.1200.10">
    <property type="match status" value="1"/>
</dbReference>
<dbReference type="STRING" id="1447875.A0A2B7XKB7"/>
<gene>
    <name evidence="2" type="ORF">AJ79_05691</name>
</gene>
<dbReference type="InterPro" id="IPR002575">
    <property type="entry name" value="Aminoglycoside_PTrfase"/>
</dbReference>
<name>A0A2B7XKB7_9EURO</name>
<dbReference type="EMBL" id="PDNB01000093">
    <property type="protein sequence ID" value="PGH09379.1"/>
    <property type="molecule type" value="Genomic_DNA"/>
</dbReference>
<keyword evidence="3" id="KW-1185">Reference proteome</keyword>
<dbReference type="OrthoDB" id="3250044at2759"/>
<dbReference type="Proteomes" id="UP000223968">
    <property type="component" value="Unassembled WGS sequence"/>
</dbReference>
<comment type="caution">
    <text evidence="2">The sequence shown here is derived from an EMBL/GenBank/DDBJ whole genome shotgun (WGS) entry which is preliminary data.</text>
</comment>